<feature type="compositionally biased region" description="Basic and acidic residues" evidence="2">
    <location>
        <begin position="384"/>
        <end position="399"/>
    </location>
</feature>
<protein>
    <recommendedName>
        <fullName evidence="7">Protein AATF</fullName>
    </recommendedName>
</protein>
<evidence type="ECO:0000313" key="5">
    <source>
        <dbReference type="EMBL" id="PIK38316.1"/>
    </source>
</evidence>
<evidence type="ECO:0000259" key="3">
    <source>
        <dbReference type="Pfam" id="PF08164"/>
    </source>
</evidence>
<dbReference type="GO" id="GO:0005730">
    <property type="term" value="C:nucleolus"/>
    <property type="evidence" value="ECO:0007669"/>
    <property type="project" value="TreeGrafter"/>
</dbReference>
<dbReference type="PANTHER" id="PTHR15565">
    <property type="entry name" value="AATF PROTEIN APOPTOSIS ANTAGONIZING TRANSCRIPTION FACTOR"/>
    <property type="match status" value="1"/>
</dbReference>
<feature type="compositionally biased region" description="Basic and acidic residues" evidence="2">
    <location>
        <begin position="66"/>
        <end position="77"/>
    </location>
</feature>
<comment type="similarity">
    <text evidence="1">Belongs to the AATF family.</text>
</comment>
<feature type="compositionally biased region" description="Basic and acidic residues" evidence="2">
    <location>
        <begin position="193"/>
        <end position="210"/>
    </location>
</feature>
<organism evidence="5 6">
    <name type="scientific">Stichopus japonicus</name>
    <name type="common">Sea cucumber</name>
    <dbReference type="NCBI Taxonomy" id="307972"/>
    <lineage>
        <taxon>Eukaryota</taxon>
        <taxon>Metazoa</taxon>
        <taxon>Echinodermata</taxon>
        <taxon>Eleutherozoa</taxon>
        <taxon>Echinozoa</taxon>
        <taxon>Holothuroidea</taxon>
        <taxon>Aspidochirotacea</taxon>
        <taxon>Aspidochirotida</taxon>
        <taxon>Stichopodidae</taxon>
        <taxon>Apostichopus</taxon>
    </lineage>
</organism>
<feature type="compositionally biased region" description="Acidic residues" evidence="2">
    <location>
        <begin position="87"/>
        <end position="103"/>
    </location>
</feature>
<feature type="domain" description="Apoptosis-antagonizing transcription factor C-terminal" evidence="3">
    <location>
        <begin position="519"/>
        <end position="601"/>
    </location>
</feature>
<dbReference type="InterPro" id="IPR012617">
    <property type="entry name" value="AATF_C"/>
</dbReference>
<dbReference type="AlphaFoldDB" id="A0A2G8JRC6"/>
<evidence type="ECO:0008006" key="7">
    <source>
        <dbReference type="Google" id="ProtNLM"/>
    </source>
</evidence>
<feature type="compositionally biased region" description="Basic and acidic residues" evidence="2">
    <location>
        <begin position="355"/>
        <end position="368"/>
    </location>
</feature>
<evidence type="ECO:0000259" key="4">
    <source>
        <dbReference type="Pfam" id="PF13339"/>
    </source>
</evidence>
<feature type="region of interest" description="Disordered" evidence="2">
    <location>
        <begin position="37"/>
        <end position="259"/>
    </location>
</feature>
<gene>
    <name evidence="5" type="ORF">BSL78_24849</name>
</gene>
<reference evidence="5 6" key="1">
    <citation type="journal article" date="2017" name="PLoS Biol.">
        <title>The sea cucumber genome provides insights into morphological evolution and visceral regeneration.</title>
        <authorList>
            <person name="Zhang X."/>
            <person name="Sun L."/>
            <person name="Yuan J."/>
            <person name="Sun Y."/>
            <person name="Gao Y."/>
            <person name="Zhang L."/>
            <person name="Li S."/>
            <person name="Dai H."/>
            <person name="Hamel J.F."/>
            <person name="Liu C."/>
            <person name="Yu Y."/>
            <person name="Liu S."/>
            <person name="Lin W."/>
            <person name="Guo K."/>
            <person name="Jin S."/>
            <person name="Xu P."/>
            <person name="Storey K.B."/>
            <person name="Huan P."/>
            <person name="Zhang T."/>
            <person name="Zhou Y."/>
            <person name="Zhang J."/>
            <person name="Lin C."/>
            <person name="Li X."/>
            <person name="Xing L."/>
            <person name="Huo D."/>
            <person name="Sun M."/>
            <person name="Wang L."/>
            <person name="Mercier A."/>
            <person name="Li F."/>
            <person name="Yang H."/>
            <person name="Xiang J."/>
        </authorList>
    </citation>
    <scope>NUCLEOTIDE SEQUENCE [LARGE SCALE GENOMIC DNA]</scope>
    <source>
        <strain evidence="5">Shaxun</strain>
        <tissue evidence="5">Muscle</tissue>
    </source>
</reference>
<feature type="region of interest" description="Disordered" evidence="2">
    <location>
        <begin position="355"/>
        <end position="411"/>
    </location>
</feature>
<dbReference type="OrthoDB" id="5783963at2759"/>
<dbReference type="Pfam" id="PF13339">
    <property type="entry name" value="AATF-Che1"/>
    <property type="match status" value="1"/>
</dbReference>
<dbReference type="Proteomes" id="UP000230750">
    <property type="component" value="Unassembled WGS sequence"/>
</dbReference>
<dbReference type="STRING" id="307972.A0A2G8JRC6"/>
<keyword evidence="6" id="KW-1185">Reference proteome</keyword>
<name>A0A2G8JRC6_STIJA</name>
<accession>A0A2G8JRC6</accession>
<proteinExistence type="inferred from homology"/>
<sequence>MTLRKTIADLITDLSNPAPIFDPEDDFYEETGAKVVGGSFDEEGEDEDIHPSLESGRLRRRAASPLEERDVRYEGKKTSRKNLVKDESDEETSEEEENSEDGDLTSFKEMMKKKQQQQRSPPPTTQRKPKKFHPGIKEDVDDVDDSDDEEDIEEEGGEVSGEDEEEESGEEQQDDEDGGLQSDDDEDDELEDSKDVYRGEIWERLRKMKESEEEGGDLNEADEDDASGVEDEDDDESIKEEEEEEEARDKSDDDDETDIDVVSKVNLNEEIEKGVAAKNQQGLWDNFLESRIKLQKALQLSNQLPQYTTHHSYLEMEDDNEEHIECVLEGQQKLKRLLKVLCKLQDELLIQNPETRHVVTGEKPKTSDSDEEIPSDEDEQPDTADEKREAEPPTKRKIDLTNPGEELAKRHKRFAQYRDTVIHSWYDKTKLASGKLSSKSFSAFEKSPVEQVQQILMDRNRLIHRTQLKRSSYKVIGQSEKRVEVVVPPENGDDEQIQTFRSSQLNETDPEIFDDDDFYHQLLKELIERKTADTTDPAQLTRQWLAVQKLRHKVKRVVDTKASKGRKLRYNIHPKMVSFTAPKDDSTMTDEARDELFSSLFGQTRILTDGVR</sequence>
<dbReference type="InterPro" id="IPR025160">
    <property type="entry name" value="AATF"/>
</dbReference>
<evidence type="ECO:0000313" key="6">
    <source>
        <dbReference type="Proteomes" id="UP000230750"/>
    </source>
</evidence>
<dbReference type="InterPro" id="IPR039223">
    <property type="entry name" value="AATF/Bfr2"/>
</dbReference>
<feature type="compositionally biased region" description="Acidic residues" evidence="2">
    <location>
        <begin position="211"/>
        <end position="259"/>
    </location>
</feature>
<comment type="caution">
    <text evidence="5">The sequence shown here is derived from an EMBL/GenBank/DDBJ whole genome shotgun (WGS) entry which is preliminary data.</text>
</comment>
<feature type="compositionally biased region" description="Acidic residues" evidence="2">
    <location>
        <begin position="139"/>
        <end position="192"/>
    </location>
</feature>
<evidence type="ECO:0000256" key="2">
    <source>
        <dbReference type="SAM" id="MobiDB-lite"/>
    </source>
</evidence>
<evidence type="ECO:0000256" key="1">
    <source>
        <dbReference type="ARBA" id="ARBA00008966"/>
    </source>
</evidence>
<dbReference type="EMBL" id="MRZV01001374">
    <property type="protein sequence ID" value="PIK38316.1"/>
    <property type="molecule type" value="Genomic_DNA"/>
</dbReference>
<feature type="domain" description="AATF leucine zipper-containing" evidence="4">
    <location>
        <begin position="270"/>
        <end position="428"/>
    </location>
</feature>
<dbReference type="GO" id="GO:0006357">
    <property type="term" value="P:regulation of transcription by RNA polymerase II"/>
    <property type="evidence" value="ECO:0007669"/>
    <property type="project" value="TreeGrafter"/>
</dbReference>
<dbReference type="Pfam" id="PF08164">
    <property type="entry name" value="TRAUB"/>
    <property type="match status" value="1"/>
</dbReference>
<feature type="compositionally biased region" description="Acidic residues" evidence="2">
    <location>
        <begin position="369"/>
        <end position="383"/>
    </location>
</feature>
<dbReference type="PANTHER" id="PTHR15565:SF0">
    <property type="entry name" value="PROTEIN AATF"/>
    <property type="match status" value="1"/>
</dbReference>